<feature type="region of interest" description="Disordered" evidence="1">
    <location>
        <begin position="1"/>
        <end position="114"/>
    </location>
</feature>
<evidence type="ECO:0000313" key="2">
    <source>
        <dbReference type="EMBL" id="CAB9526727.1"/>
    </source>
</evidence>
<feature type="compositionally biased region" description="Polar residues" evidence="1">
    <location>
        <begin position="38"/>
        <end position="54"/>
    </location>
</feature>
<reference evidence="2" key="1">
    <citation type="submission" date="2020-06" db="EMBL/GenBank/DDBJ databases">
        <authorList>
            <consortium name="Plant Systems Biology data submission"/>
        </authorList>
    </citation>
    <scope>NUCLEOTIDE SEQUENCE</scope>
    <source>
        <strain evidence="2">D6</strain>
    </source>
</reference>
<evidence type="ECO:0000313" key="3">
    <source>
        <dbReference type="Proteomes" id="UP001153069"/>
    </source>
</evidence>
<proteinExistence type="predicted"/>
<feature type="compositionally biased region" description="Low complexity" evidence="1">
    <location>
        <begin position="76"/>
        <end position="114"/>
    </location>
</feature>
<dbReference type="AlphaFoldDB" id="A0A9N8ET68"/>
<dbReference type="EMBL" id="CAICTM010001874">
    <property type="protein sequence ID" value="CAB9526727.1"/>
    <property type="molecule type" value="Genomic_DNA"/>
</dbReference>
<comment type="caution">
    <text evidence="2">The sequence shown here is derived from an EMBL/GenBank/DDBJ whole genome shotgun (WGS) entry which is preliminary data.</text>
</comment>
<name>A0A9N8ET68_9STRA</name>
<feature type="compositionally biased region" description="Polar residues" evidence="1">
    <location>
        <begin position="65"/>
        <end position="75"/>
    </location>
</feature>
<dbReference type="Proteomes" id="UP001153069">
    <property type="component" value="Unassembled WGS sequence"/>
</dbReference>
<evidence type="ECO:0000256" key="1">
    <source>
        <dbReference type="SAM" id="MobiDB-lite"/>
    </source>
</evidence>
<keyword evidence="3" id="KW-1185">Reference proteome</keyword>
<gene>
    <name evidence="2" type="ORF">SEMRO_1876_G303080.1</name>
</gene>
<protein>
    <submittedName>
        <fullName evidence="2">Uncharacterized protein</fullName>
    </submittedName>
</protein>
<sequence>MDSSYPEESLSVNAGPTDDKKHTITLSVPSDLIEDDSPTSLSLGFQVDSPNPGSEESYGVDDLKITSSYTCAKTQSPSATTGTPTSATTTGTPSGVPGTAAQPGLLLPVRPQQQPQGLHLLSRSVTLRLSWRKRL</sequence>
<accession>A0A9N8ET68</accession>
<organism evidence="2 3">
    <name type="scientific">Seminavis robusta</name>
    <dbReference type="NCBI Taxonomy" id="568900"/>
    <lineage>
        <taxon>Eukaryota</taxon>
        <taxon>Sar</taxon>
        <taxon>Stramenopiles</taxon>
        <taxon>Ochrophyta</taxon>
        <taxon>Bacillariophyta</taxon>
        <taxon>Bacillariophyceae</taxon>
        <taxon>Bacillariophycidae</taxon>
        <taxon>Naviculales</taxon>
        <taxon>Naviculaceae</taxon>
        <taxon>Seminavis</taxon>
    </lineage>
</organism>